<dbReference type="AlphaFoldDB" id="A0A090RQZ5"/>
<protein>
    <submittedName>
        <fullName evidence="1">Phage protein</fullName>
    </submittedName>
</protein>
<comment type="caution">
    <text evidence="1">The sequence shown here is derived from an EMBL/GenBank/DDBJ whole genome shotgun (WGS) entry which is preliminary data.</text>
</comment>
<sequence>MCTETNCLTLIASPKEKCRIYSYISGGFMAVKERLIDIFNSKAAGPFLFLGSGFSRRYLGLEDWKGLLTRFCVAGKPFEYYLASADGNYPKIASLLAKDFNEYWWSAPEYKASVERYKSKIVDQTSALRIEIAVYLSTLNQDKAKESGYQQEVELLANLNVDGVITTNWDMFIEQLFPEYTTYVGQEELLFSNPQEIGEIYKIHGCSTNADSLVLTDLDYQDFNEKNTYLAAKLITLFVEHPIVFIGYSISDENISSLLKAISNCIGKDNIEKLRQNLIFVQRLSAGEKPNISDTYLSIDGIQIPLILVKTDDYSPVYEAIDATKRKIPARVLRYCKEQLYELVQSSEPEKKICVVDIDEIESKDDVEFLVGVGVATNQPVGPSILGYEQVCVSNLYRDILHDDGGYDCEQVLTHVVPRALKNSPNVPIFKYLRQLGIDDRDAYEASGYTLDKAINRDFKKLGVASYKSLFLGTIVTHHYRILLINALWKTLQHISLIYPQRKLIWTYYTNFYLIMKISSITKFQVMRATLRNWFVYTTA</sequence>
<organism evidence="1 2">
    <name type="scientific">Vibrio maritimus</name>
    <dbReference type="NCBI Taxonomy" id="990268"/>
    <lineage>
        <taxon>Bacteria</taxon>
        <taxon>Pseudomonadati</taxon>
        <taxon>Pseudomonadota</taxon>
        <taxon>Gammaproteobacteria</taxon>
        <taxon>Vibrionales</taxon>
        <taxon>Vibrionaceae</taxon>
        <taxon>Vibrio</taxon>
    </lineage>
</organism>
<dbReference type="Pfam" id="PF13289">
    <property type="entry name" value="SIR2_2"/>
    <property type="match status" value="1"/>
</dbReference>
<reference evidence="1 2" key="1">
    <citation type="submission" date="2014-09" db="EMBL/GenBank/DDBJ databases">
        <title>Vibrio maritimus JCM 19235. (C45) whole genome shotgun sequence.</title>
        <authorList>
            <person name="Sawabe T."/>
            <person name="Meirelles P."/>
            <person name="Nakanishi M."/>
            <person name="Sayaka M."/>
            <person name="Hattori M."/>
            <person name="Ohkuma M."/>
        </authorList>
    </citation>
    <scope>NUCLEOTIDE SEQUENCE [LARGE SCALE GENOMIC DNA]</scope>
    <source>
        <strain evidence="2">JCM19235</strain>
    </source>
</reference>
<gene>
    <name evidence="1" type="ORF">JCM19235_5188</name>
</gene>
<dbReference type="Proteomes" id="UP000029228">
    <property type="component" value="Unassembled WGS sequence"/>
</dbReference>
<proteinExistence type="predicted"/>
<evidence type="ECO:0000313" key="1">
    <source>
        <dbReference type="EMBL" id="GAL16639.1"/>
    </source>
</evidence>
<dbReference type="EMBL" id="BBMR01000001">
    <property type="protein sequence ID" value="GAL16639.1"/>
    <property type="molecule type" value="Genomic_DNA"/>
</dbReference>
<dbReference type="STRING" id="990268.JCM19235_5188"/>
<evidence type="ECO:0000313" key="2">
    <source>
        <dbReference type="Proteomes" id="UP000029228"/>
    </source>
</evidence>
<name>A0A090RQZ5_9VIBR</name>
<keyword evidence="2" id="KW-1185">Reference proteome</keyword>
<accession>A0A090RQZ5</accession>